<evidence type="ECO:0000313" key="8">
    <source>
        <dbReference type="EMBL" id="SDL59919.1"/>
    </source>
</evidence>
<evidence type="ECO:0000256" key="4">
    <source>
        <dbReference type="PROSITE-ProRule" id="PRU00182"/>
    </source>
</evidence>
<comment type="similarity">
    <text evidence="1 5">Belongs to the pseudouridine synthase RluA family.</text>
</comment>
<feature type="domain" description="RNA-binding S4" evidence="7">
    <location>
        <begin position="20"/>
        <end position="79"/>
    </location>
</feature>
<dbReference type="InterPro" id="IPR006224">
    <property type="entry name" value="PsdUridine_synth_RluA-like_CS"/>
</dbReference>
<dbReference type="InterPro" id="IPR006145">
    <property type="entry name" value="PsdUridine_synth_RsuA/RluA"/>
</dbReference>
<name>A0A1G9LD38_9BACT</name>
<dbReference type="GO" id="GO:0000455">
    <property type="term" value="P:enzyme-directed rRNA pseudouridine synthesis"/>
    <property type="evidence" value="ECO:0007669"/>
    <property type="project" value="UniProtKB-ARBA"/>
</dbReference>
<dbReference type="Pfam" id="PF00849">
    <property type="entry name" value="PseudoU_synth_2"/>
    <property type="match status" value="1"/>
</dbReference>
<evidence type="ECO:0000256" key="2">
    <source>
        <dbReference type="ARBA" id="ARBA00023235"/>
    </source>
</evidence>
<dbReference type="InterPro" id="IPR002942">
    <property type="entry name" value="S4_RNA-bd"/>
</dbReference>
<dbReference type="NCBIfam" id="TIGR00005">
    <property type="entry name" value="rluA_subfam"/>
    <property type="match status" value="1"/>
</dbReference>
<keyword evidence="4" id="KW-0694">RNA-binding</keyword>
<dbReference type="InterPro" id="IPR020103">
    <property type="entry name" value="PsdUridine_synth_cat_dom_sf"/>
</dbReference>
<evidence type="ECO:0000313" key="9">
    <source>
        <dbReference type="Proteomes" id="UP000198901"/>
    </source>
</evidence>
<accession>A0A1G9LD38</accession>
<keyword evidence="9" id="KW-1185">Reference proteome</keyword>
<dbReference type="SMART" id="SM00363">
    <property type="entry name" value="S4"/>
    <property type="match status" value="1"/>
</dbReference>
<dbReference type="InterPro" id="IPR050188">
    <property type="entry name" value="RluA_PseudoU_synthase"/>
</dbReference>
<dbReference type="AlphaFoldDB" id="A0A1G9LD38"/>
<protein>
    <recommendedName>
        <fullName evidence="5">Pseudouridine synthase</fullName>
        <ecNumber evidence="5">5.4.99.-</ecNumber>
    </recommendedName>
</protein>
<dbReference type="Gene3D" id="3.10.290.10">
    <property type="entry name" value="RNA-binding S4 domain"/>
    <property type="match status" value="1"/>
</dbReference>
<dbReference type="CDD" id="cd02869">
    <property type="entry name" value="PseudoU_synth_RluA_like"/>
    <property type="match status" value="1"/>
</dbReference>
<dbReference type="PROSITE" id="PS50889">
    <property type="entry name" value="S4"/>
    <property type="match status" value="1"/>
</dbReference>
<dbReference type="PANTHER" id="PTHR21600:SF44">
    <property type="entry name" value="RIBOSOMAL LARGE SUBUNIT PSEUDOURIDINE SYNTHASE D"/>
    <property type="match status" value="1"/>
</dbReference>
<dbReference type="SUPFAM" id="SSF55174">
    <property type="entry name" value="Alpha-L RNA-binding motif"/>
    <property type="match status" value="1"/>
</dbReference>
<dbReference type="Proteomes" id="UP000198901">
    <property type="component" value="Unassembled WGS sequence"/>
</dbReference>
<dbReference type="EMBL" id="FNGS01000002">
    <property type="protein sequence ID" value="SDL59919.1"/>
    <property type="molecule type" value="Genomic_DNA"/>
</dbReference>
<dbReference type="Pfam" id="PF01479">
    <property type="entry name" value="S4"/>
    <property type="match status" value="1"/>
</dbReference>
<dbReference type="PROSITE" id="PS01129">
    <property type="entry name" value="PSI_RLU"/>
    <property type="match status" value="1"/>
</dbReference>
<dbReference type="GO" id="GO:0003723">
    <property type="term" value="F:RNA binding"/>
    <property type="evidence" value="ECO:0007669"/>
    <property type="project" value="UniProtKB-KW"/>
</dbReference>
<proteinExistence type="inferred from homology"/>
<comment type="catalytic activity">
    <reaction evidence="5">
        <text>a uridine in RNA = a pseudouridine in RNA</text>
        <dbReference type="Rhea" id="RHEA:48348"/>
        <dbReference type="Rhea" id="RHEA-COMP:12068"/>
        <dbReference type="Rhea" id="RHEA-COMP:12069"/>
        <dbReference type="ChEBI" id="CHEBI:65314"/>
        <dbReference type="ChEBI" id="CHEBI:65315"/>
    </reaction>
</comment>
<dbReference type="Gene3D" id="3.30.2350.10">
    <property type="entry name" value="Pseudouridine synthase"/>
    <property type="match status" value="1"/>
</dbReference>
<dbReference type="CDD" id="cd00165">
    <property type="entry name" value="S4"/>
    <property type="match status" value="1"/>
</dbReference>
<dbReference type="InterPro" id="IPR006225">
    <property type="entry name" value="PsdUridine_synth_RluC/D"/>
</dbReference>
<feature type="active site" evidence="3">
    <location>
        <position position="138"/>
    </location>
</feature>
<sequence length="325" mass="36654">MANPKYDNKENSRFPVREATELATFLLAQFPAKNRNNIKSLLRNKQVFVGGKIVFQYNHPLQPGDEVTVRWNRLPDAQQYPGIQIVFEDEHLIVIEKADGVLSIATEKEKRNTAYSILSEHVKKQHADNKIFIIHRLDRETSGLMMFAKSEEIQKKVQESWQSTTKERVYLAVIQGQLAQPDGVISSYLVESPKSMMVYSSQNPKNGQKAVTYYETLKTSKGFSLLKVRLETGRKNQVRVHMQSIGHPLVGDKKYGSEINPLRRLGLHAWILAFQHPVTGEALHFETSIPGKFAALFGGKKTDGQTKSAGRPGASRSAANRRSSH</sequence>
<organism evidence="8 9">
    <name type="scientific">Siphonobacter aquaeclarae</name>
    <dbReference type="NCBI Taxonomy" id="563176"/>
    <lineage>
        <taxon>Bacteria</taxon>
        <taxon>Pseudomonadati</taxon>
        <taxon>Bacteroidota</taxon>
        <taxon>Cytophagia</taxon>
        <taxon>Cytophagales</taxon>
        <taxon>Cytophagaceae</taxon>
        <taxon>Siphonobacter</taxon>
    </lineage>
</organism>
<dbReference type="GO" id="GO:0120159">
    <property type="term" value="F:rRNA pseudouridine synthase activity"/>
    <property type="evidence" value="ECO:0007669"/>
    <property type="project" value="UniProtKB-ARBA"/>
</dbReference>
<dbReference type="SUPFAM" id="SSF55120">
    <property type="entry name" value="Pseudouridine synthase"/>
    <property type="match status" value="1"/>
</dbReference>
<dbReference type="RefSeq" id="WP_093199431.1">
    <property type="nucleotide sequence ID" value="NZ_FNGS01000002.1"/>
</dbReference>
<dbReference type="EC" id="5.4.99.-" evidence="5"/>
<reference evidence="8 9" key="1">
    <citation type="submission" date="2016-10" db="EMBL/GenBank/DDBJ databases">
        <authorList>
            <person name="de Groot N.N."/>
        </authorList>
    </citation>
    <scope>NUCLEOTIDE SEQUENCE [LARGE SCALE GENOMIC DNA]</scope>
    <source>
        <strain evidence="8 9">DSM 21668</strain>
    </source>
</reference>
<dbReference type="OrthoDB" id="9807829at2"/>
<dbReference type="PANTHER" id="PTHR21600">
    <property type="entry name" value="MITOCHONDRIAL RNA PSEUDOURIDINE SYNTHASE"/>
    <property type="match status" value="1"/>
</dbReference>
<comment type="function">
    <text evidence="5">Responsible for synthesis of pseudouridine from uracil.</text>
</comment>
<dbReference type="STRING" id="563176.SAMN04488090_1370"/>
<evidence type="ECO:0000256" key="6">
    <source>
        <dbReference type="SAM" id="MobiDB-lite"/>
    </source>
</evidence>
<dbReference type="InterPro" id="IPR036986">
    <property type="entry name" value="S4_RNA-bd_sf"/>
</dbReference>
<feature type="region of interest" description="Disordered" evidence="6">
    <location>
        <begin position="300"/>
        <end position="325"/>
    </location>
</feature>
<evidence type="ECO:0000256" key="1">
    <source>
        <dbReference type="ARBA" id="ARBA00010876"/>
    </source>
</evidence>
<evidence type="ECO:0000259" key="7">
    <source>
        <dbReference type="SMART" id="SM00363"/>
    </source>
</evidence>
<gene>
    <name evidence="8" type="ORF">SAMN04488090_1370</name>
</gene>
<evidence type="ECO:0000256" key="5">
    <source>
        <dbReference type="RuleBase" id="RU362028"/>
    </source>
</evidence>
<keyword evidence="2 5" id="KW-0413">Isomerase</keyword>
<feature type="compositionally biased region" description="Low complexity" evidence="6">
    <location>
        <begin position="308"/>
        <end position="325"/>
    </location>
</feature>
<evidence type="ECO:0000256" key="3">
    <source>
        <dbReference type="PIRSR" id="PIRSR606225-1"/>
    </source>
</evidence>